<evidence type="ECO:0000313" key="3">
    <source>
        <dbReference type="Proteomes" id="UP000325797"/>
    </source>
</evidence>
<dbReference type="GO" id="GO:0016757">
    <property type="term" value="F:glycosyltransferase activity"/>
    <property type="evidence" value="ECO:0007669"/>
    <property type="project" value="UniProtKB-KW"/>
</dbReference>
<dbReference type="Gene3D" id="3.40.50.2000">
    <property type="entry name" value="Glycogen Phosphorylase B"/>
    <property type="match status" value="2"/>
</dbReference>
<accession>A0A5J6MT81</accession>
<name>A0A5J6MT81_9PROT</name>
<dbReference type="KEGG" id="hadh:FRZ61_07520"/>
<gene>
    <name evidence="2" type="ORF">FRZ61_07520</name>
</gene>
<dbReference type="PANTHER" id="PTHR45947:SF3">
    <property type="entry name" value="SULFOQUINOVOSYL TRANSFERASE SQD2"/>
    <property type="match status" value="1"/>
</dbReference>
<dbReference type="InterPro" id="IPR050194">
    <property type="entry name" value="Glycosyltransferase_grp1"/>
</dbReference>
<dbReference type="PANTHER" id="PTHR45947">
    <property type="entry name" value="SULFOQUINOVOSYL TRANSFERASE SQD2"/>
    <property type="match status" value="1"/>
</dbReference>
<proteinExistence type="predicted"/>
<organism evidence="2 3">
    <name type="scientific">Hypericibacter adhaerens</name>
    <dbReference type="NCBI Taxonomy" id="2602016"/>
    <lineage>
        <taxon>Bacteria</taxon>
        <taxon>Pseudomonadati</taxon>
        <taxon>Pseudomonadota</taxon>
        <taxon>Alphaproteobacteria</taxon>
        <taxon>Rhodospirillales</taxon>
        <taxon>Dongiaceae</taxon>
        <taxon>Hypericibacter</taxon>
    </lineage>
</organism>
<feature type="domain" description="Glycosyltransferase subfamily 4-like N-terminal" evidence="1">
    <location>
        <begin position="29"/>
        <end position="180"/>
    </location>
</feature>
<dbReference type="SUPFAM" id="SSF53756">
    <property type="entry name" value="UDP-Glycosyltransferase/glycogen phosphorylase"/>
    <property type="match status" value="1"/>
</dbReference>
<protein>
    <submittedName>
        <fullName evidence="2">GDP-mannose-dependent alpha-mannosyltransferase</fullName>
    </submittedName>
</protein>
<keyword evidence="3" id="KW-1185">Reference proteome</keyword>
<dbReference type="Pfam" id="PF13692">
    <property type="entry name" value="Glyco_trans_1_4"/>
    <property type="match status" value="1"/>
</dbReference>
<dbReference type="InterPro" id="IPR028098">
    <property type="entry name" value="Glyco_trans_4-like_N"/>
</dbReference>
<dbReference type="AlphaFoldDB" id="A0A5J6MT81"/>
<reference evidence="2 3" key="1">
    <citation type="submission" date="2019-08" db="EMBL/GenBank/DDBJ databases">
        <title>Hyperibacter terrae gen. nov., sp. nov. and Hyperibacter viscosus sp. nov., two new members in the family Rhodospirillaceae isolated from the rhizosphere of Hypericum perforatum.</title>
        <authorList>
            <person name="Noviana Z."/>
        </authorList>
    </citation>
    <scope>NUCLEOTIDE SEQUENCE [LARGE SCALE GENOMIC DNA]</scope>
    <source>
        <strain evidence="2 3">R5959</strain>
    </source>
</reference>
<dbReference type="Pfam" id="PF13439">
    <property type="entry name" value="Glyco_transf_4"/>
    <property type="match status" value="1"/>
</dbReference>
<evidence type="ECO:0000313" key="2">
    <source>
        <dbReference type="EMBL" id="QEX20832.1"/>
    </source>
</evidence>
<dbReference type="EMBL" id="CP042582">
    <property type="protein sequence ID" value="QEX20832.1"/>
    <property type="molecule type" value="Genomic_DNA"/>
</dbReference>
<sequence length="346" mass="38172">MIRRIADLHPPLARSLRILIATDAWRPQVNGVVRTLGRVTHELEAQGHQVEVVGPDRFRTLPCPTYPEIRLALLPGRRVARTIENFKPDCIHISTEGPIGRAARAWCLKHGHAFTTAYHTKFPEYVRARCAVPLAWSYAVVRRFHAPSTSVMVATDSIASELLAHGFTNIRRWSRGVDTELFRPRDDKDFLNLPRPIHLYVGRVAIEKNIEAFLELDLPGSKLVVGDGPQLPELKKRHPGAFFAGEKHGEELARHYAAADIFVFPSRTDTFGLVLLEALASGLPVAAYPVPGPLDVINGSGVGALHENLKSAIEAARDIDPGLCRAHALEFSWAASARQFLGNLAA</sequence>
<dbReference type="Proteomes" id="UP000325797">
    <property type="component" value="Chromosome"/>
</dbReference>
<keyword evidence="2" id="KW-0328">Glycosyltransferase</keyword>
<keyword evidence="2" id="KW-0808">Transferase</keyword>
<dbReference type="CDD" id="cd03814">
    <property type="entry name" value="GT4-like"/>
    <property type="match status" value="1"/>
</dbReference>
<evidence type="ECO:0000259" key="1">
    <source>
        <dbReference type="Pfam" id="PF13439"/>
    </source>
</evidence>